<evidence type="ECO:0000313" key="3">
    <source>
        <dbReference type="Ensembl" id="ENSPKIP00000002001.1"/>
    </source>
</evidence>
<dbReference type="AlphaFoldDB" id="A0A3B3Q9D4"/>
<evidence type="ECO:0000256" key="1">
    <source>
        <dbReference type="PROSITE-ProRule" id="PRU00339"/>
    </source>
</evidence>
<dbReference type="InterPro" id="IPR019734">
    <property type="entry name" value="TPR_rpt"/>
</dbReference>
<dbReference type="InterPro" id="IPR052658">
    <property type="entry name" value="TPR-containing"/>
</dbReference>
<keyword evidence="2" id="KW-0175">Coiled coil</keyword>
<evidence type="ECO:0000313" key="4">
    <source>
        <dbReference type="Proteomes" id="UP000261540"/>
    </source>
</evidence>
<dbReference type="SUPFAM" id="SSF48452">
    <property type="entry name" value="TPR-like"/>
    <property type="match status" value="1"/>
</dbReference>
<dbReference type="InterPro" id="IPR011990">
    <property type="entry name" value="TPR-like_helical_dom_sf"/>
</dbReference>
<dbReference type="Ensembl" id="ENSPKIT00000025937.1">
    <property type="protein sequence ID" value="ENSPKIP00000002001.1"/>
    <property type="gene ID" value="ENSPKIG00000020064.1"/>
</dbReference>
<dbReference type="PANTHER" id="PTHR15544">
    <property type="entry name" value="OSMOSIS RESPONSIVE FACTOR"/>
    <property type="match status" value="1"/>
</dbReference>
<proteinExistence type="predicted"/>
<accession>A0A3B3Q9D4</accession>
<feature type="coiled-coil region" evidence="2">
    <location>
        <begin position="212"/>
        <end position="239"/>
    </location>
</feature>
<dbReference type="Proteomes" id="UP000261540">
    <property type="component" value="Unplaced"/>
</dbReference>
<reference evidence="3" key="1">
    <citation type="submission" date="2025-08" db="UniProtKB">
        <authorList>
            <consortium name="Ensembl"/>
        </authorList>
    </citation>
    <scope>IDENTIFICATION</scope>
</reference>
<protein>
    <submittedName>
        <fullName evidence="3">Tetratricopeptide repeat domain 33</fullName>
    </submittedName>
</protein>
<evidence type="ECO:0000256" key="2">
    <source>
        <dbReference type="SAM" id="Coils"/>
    </source>
</evidence>
<dbReference type="PROSITE" id="PS50005">
    <property type="entry name" value="TPR"/>
    <property type="match status" value="1"/>
</dbReference>
<reference evidence="3" key="2">
    <citation type="submission" date="2025-09" db="UniProtKB">
        <authorList>
            <consortium name="Ensembl"/>
        </authorList>
    </citation>
    <scope>IDENTIFICATION</scope>
</reference>
<dbReference type="STRING" id="1676925.ENSPKIP00000002001"/>
<feature type="repeat" description="TPR" evidence="1">
    <location>
        <begin position="168"/>
        <end position="201"/>
    </location>
</feature>
<dbReference type="Gene3D" id="1.25.40.10">
    <property type="entry name" value="Tetratricopeptide repeat domain"/>
    <property type="match status" value="1"/>
</dbReference>
<dbReference type="GeneTree" id="ENSGT00390000017462"/>
<organism evidence="3 4">
    <name type="scientific">Paramormyrops kingsleyae</name>
    <dbReference type="NCBI Taxonomy" id="1676925"/>
    <lineage>
        <taxon>Eukaryota</taxon>
        <taxon>Metazoa</taxon>
        <taxon>Chordata</taxon>
        <taxon>Craniata</taxon>
        <taxon>Vertebrata</taxon>
        <taxon>Euteleostomi</taxon>
        <taxon>Actinopterygii</taxon>
        <taxon>Neopterygii</taxon>
        <taxon>Teleostei</taxon>
        <taxon>Osteoglossocephala</taxon>
        <taxon>Osteoglossomorpha</taxon>
        <taxon>Osteoglossiformes</taxon>
        <taxon>Mormyridae</taxon>
        <taxon>Paramormyrops</taxon>
    </lineage>
</organism>
<dbReference type="PANTHER" id="PTHR15544:SF0">
    <property type="entry name" value="TETRATRICOPEPTIDE REPEAT PROTEIN 33"/>
    <property type="match status" value="1"/>
</dbReference>
<keyword evidence="1" id="KW-0802">TPR repeat</keyword>
<keyword evidence="4" id="KW-1185">Reference proteome</keyword>
<sequence>MCWSLNLGHIVLCEHSLVVSDLYYNWSPKTPENVINLSFDRMASFGWKRKVGEKVSKAVVQHFEAESEASADGTDGDEVDWLHAIKRRREVLLEDCATKSQRLKEEGSLLAEEGRPWEAIKRWEEAIQMTPEDATLYEMKSQVLSHLQEVFPAVRAAEMAVKLRPLWWEARQTLGRAQLNMGEVDLAVRSFQVAVHLCPAELPLWTEDLAWAQKLQKQRREMEEKLRQQQDTMQQLLEVPELVPDYDFEGDEVVAACAAVAERQKRYDSLQKAAVIIGASGTVETQLDTADMPLPSQAQFVKARGL</sequence>
<name>A0A3B3Q9D4_9TELE</name>